<comment type="caution">
    <text evidence="1">The sequence shown here is derived from an EMBL/GenBank/DDBJ whole genome shotgun (WGS) entry which is preliminary data.</text>
</comment>
<sequence length="166" mass="18780">MKVNLKIKEDESITTVQHDIEEMNIIQITKAIKKIKEIFDIAQKDQNLQALLVDVFDESQKADEDKAAESEFGQRIIANAIGALDVLLMEIPDKALELLSILSGIDYETFVQQKAMDVFDIYDAIIQVNDIDQLIKRAKKSLALTKAQTKFMTMLKPKQTVEPVQA</sequence>
<evidence type="ECO:0000313" key="1">
    <source>
        <dbReference type="EMBL" id="GGB41739.1"/>
    </source>
</evidence>
<name>A0A9W5TXK8_9BACI</name>
<accession>A0A9W5TXK8</accession>
<dbReference type="AlphaFoldDB" id="A0A9W5TXK8"/>
<gene>
    <name evidence="1" type="ORF">GCM10011409_19100</name>
</gene>
<keyword evidence="2" id="KW-1185">Reference proteome</keyword>
<evidence type="ECO:0000313" key="2">
    <source>
        <dbReference type="Proteomes" id="UP000621492"/>
    </source>
</evidence>
<reference evidence="1" key="2">
    <citation type="submission" date="2020-09" db="EMBL/GenBank/DDBJ databases">
        <authorList>
            <person name="Sun Q."/>
            <person name="Zhou Y."/>
        </authorList>
    </citation>
    <scope>NUCLEOTIDE SEQUENCE</scope>
    <source>
        <strain evidence="1">CGMCC 1.15454</strain>
    </source>
</reference>
<protein>
    <submittedName>
        <fullName evidence="1">Uncharacterized protein</fullName>
    </submittedName>
</protein>
<dbReference type="RefSeq" id="WP_188725032.1">
    <property type="nucleotide sequence ID" value="NZ_BMJD01000012.1"/>
</dbReference>
<organism evidence="1 2">
    <name type="scientific">Lentibacillus populi</name>
    <dbReference type="NCBI Taxonomy" id="1827502"/>
    <lineage>
        <taxon>Bacteria</taxon>
        <taxon>Bacillati</taxon>
        <taxon>Bacillota</taxon>
        <taxon>Bacilli</taxon>
        <taxon>Bacillales</taxon>
        <taxon>Bacillaceae</taxon>
        <taxon>Lentibacillus</taxon>
    </lineage>
</organism>
<dbReference type="EMBL" id="BMJD01000012">
    <property type="protein sequence ID" value="GGB41739.1"/>
    <property type="molecule type" value="Genomic_DNA"/>
</dbReference>
<reference evidence="1" key="1">
    <citation type="journal article" date="2014" name="Int. J. Syst. Evol. Microbiol.">
        <title>Complete genome sequence of Corynebacterium casei LMG S-19264T (=DSM 44701T), isolated from a smear-ripened cheese.</title>
        <authorList>
            <consortium name="US DOE Joint Genome Institute (JGI-PGF)"/>
            <person name="Walter F."/>
            <person name="Albersmeier A."/>
            <person name="Kalinowski J."/>
            <person name="Ruckert C."/>
        </authorList>
    </citation>
    <scope>NUCLEOTIDE SEQUENCE</scope>
    <source>
        <strain evidence="1">CGMCC 1.15454</strain>
    </source>
</reference>
<dbReference type="Proteomes" id="UP000621492">
    <property type="component" value="Unassembled WGS sequence"/>
</dbReference>
<proteinExistence type="predicted"/>